<dbReference type="InterPro" id="IPR045187">
    <property type="entry name" value="CcO_II"/>
</dbReference>
<dbReference type="Pfam" id="PF00116">
    <property type="entry name" value="COX2"/>
    <property type="match status" value="1"/>
</dbReference>
<dbReference type="GeneID" id="14377722"/>
<accession>L0IEY3</accession>
<dbReference type="SUPFAM" id="SSF49503">
    <property type="entry name" value="Cupredoxins"/>
    <property type="match status" value="1"/>
</dbReference>
<dbReference type="GO" id="GO:0004129">
    <property type="term" value="F:cytochrome-c oxidase activity"/>
    <property type="evidence" value="ECO:0007669"/>
    <property type="project" value="InterPro"/>
</dbReference>
<evidence type="ECO:0000256" key="8">
    <source>
        <dbReference type="SAM" id="MobiDB-lite"/>
    </source>
</evidence>
<evidence type="ECO:0000256" key="1">
    <source>
        <dbReference type="ARBA" id="ARBA00004370"/>
    </source>
</evidence>
<evidence type="ECO:0000256" key="9">
    <source>
        <dbReference type="SAM" id="Phobius"/>
    </source>
</evidence>
<dbReference type="HOGENOM" id="CLU_843609_0_0_2"/>
<keyword evidence="5" id="KW-0249">Electron transport</keyword>
<feature type="compositionally biased region" description="Polar residues" evidence="8">
    <location>
        <begin position="291"/>
        <end position="307"/>
    </location>
</feature>
<dbReference type="GO" id="GO:0005507">
    <property type="term" value="F:copper ion binding"/>
    <property type="evidence" value="ECO:0007669"/>
    <property type="project" value="InterPro"/>
</dbReference>
<dbReference type="InterPro" id="IPR001505">
    <property type="entry name" value="Copper_CuA"/>
</dbReference>
<dbReference type="PANTHER" id="PTHR22888">
    <property type="entry name" value="CYTOCHROME C OXIDASE, SUBUNIT II"/>
    <property type="match status" value="1"/>
</dbReference>
<keyword evidence="3" id="KW-0813">Transport</keyword>
<name>L0IEY3_HALRX</name>
<keyword evidence="12" id="KW-1185">Reference proteome</keyword>
<evidence type="ECO:0000256" key="4">
    <source>
        <dbReference type="ARBA" id="ARBA00022723"/>
    </source>
</evidence>
<dbReference type="GO" id="GO:0016020">
    <property type="term" value="C:membrane"/>
    <property type="evidence" value="ECO:0007669"/>
    <property type="project" value="UniProtKB-SubCell"/>
</dbReference>
<dbReference type="PROSITE" id="PS50857">
    <property type="entry name" value="COX2_CUA"/>
    <property type="match status" value="1"/>
</dbReference>
<feature type="transmembrane region" description="Helical" evidence="9">
    <location>
        <begin position="66"/>
        <end position="91"/>
    </location>
</feature>
<dbReference type="STRING" id="797302.Halru_1934"/>
<dbReference type="OrthoDB" id="3372at2157"/>
<proteinExistence type="inferred from homology"/>
<evidence type="ECO:0000313" key="12">
    <source>
        <dbReference type="Proteomes" id="UP000010846"/>
    </source>
</evidence>
<evidence type="ECO:0000256" key="5">
    <source>
        <dbReference type="ARBA" id="ARBA00022982"/>
    </source>
</evidence>
<reference evidence="11" key="1">
    <citation type="submission" date="2011-09" db="EMBL/GenBank/DDBJ databases">
        <title>Complete sequence of Halovivax ruber XH-70.</title>
        <authorList>
            <consortium name="US DOE Joint Genome Institute"/>
            <person name="Lucas S."/>
            <person name="Han J."/>
            <person name="Lapidus A."/>
            <person name="Cheng J.-F."/>
            <person name="Goodwin L."/>
            <person name="Pitluck S."/>
            <person name="Peters L."/>
            <person name="Mikhailova N."/>
            <person name="Davenport K."/>
            <person name="Detter J.C."/>
            <person name="Han C."/>
            <person name="Tapia R."/>
            <person name="Land M."/>
            <person name="Hauser L."/>
            <person name="Kyrpides N."/>
            <person name="Ivanova N."/>
            <person name="Pagani I."/>
            <person name="Sproer C."/>
            <person name="Anderson I."/>
            <person name="Woyke T."/>
        </authorList>
    </citation>
    <scope>NUCLEOTIDE SEQUENCE</scope>
    <source>
        <strain evidence="11">XH-70</strain>
    </source>
</reference>
<feature type="region of interest" description="Disordered" evidence="8">
    <location>
        <begin position="253"/>
        <end position="307"/>
    </location>
</feature>
<dbReference type="Proteomes" id="UP000010846">
    <property type="component" value="Chromosome"/>
</dbReference>
<keyword evidence="9" id="KW-0812">Transmembrane</keyword>
<gene>
    <name evidence="11" type="ordered locus">Halru_1934</name>
</gene>
<keyword evidence="6" id="KW-0186">Copper</keyword>
<comment type="similarity">
    <text evidence="2">Belongs to the cytochrome c oxidase subunit 2 family.</text>
</comment>
<dbReference type="EMBL" id="CP003050">
    <property type="protein sequence ID" value="AGB16532.1"/>
    <property type="molecule type" value="Genomic_DNA"/>
</dbReference>
<dbReference type="InterPro" id="IPR008972">
    <property type="entry name" value="Cupredoxin"/>
</dbReference>
<sequence length="307" mass="33024">MTRGDVFELIFQVFLGLGTLVGIVVVLYIMYNAYIYRDDEAVDDPKADSRPEVGELPVGGTGGKKLFMSFILSAIIVISLIVWTYGMLLYVEDGPGGIGQGGDIQVQNEEEVDQYHDLTVRASAFSFQYEHNYQGEGGGTQGNELVIPADVPIATNVTGTDVWHTFGISEFRVKADAIPGEYENTWFEADETGVYDTGVQCYELCGSGHSGMNHDLIVVNEELFAAAMDAEAPGDLYSAVESGELSVDATAEEFESYMAAQQSDDEESDGGNNSEGDSGDNNDEGADSPDEGTSNNNEQTNESGGEN</sequence>
<dbReference type="KEGG" id="hru:Halru_1934"/>
<evidence type="ECO:0000256" key="2">
    <source>
        <dbReference type="ARBA" id="ARBA00007866"/>
    </source>
</evidence>
<comment type="subcellular location">
    <subcellularLocation>
        <location evidence="1">Membrane</location>
    </subcellularLocation>
</comment>
<evidence type="ECO:0000313" key="11">
    <source>
        <dbReference type="EMBL" id="AGB16532.1"/>
    </source>
</evidence>
<protein>
    <submittedName>
        <fullName evidence="11">Heme/copper-type cytochrome/quinol oxidase, subunit 2</fullName>
    </submittedName>
</protein>
<dbReference type="GO" id="GO:0042773">
    <property type="term" value="P:ATP synthesis coupled electron transport"/>
    <property type="evidence" value="ECO:0007669"/>
    <property type="project" value="TreeGrafter"/>
</dbReference>
<feature type="domain" description="Cytochrome oxidase subunit II copper A binding" evidence="10">
    <location>
        <begin position="115"/>
        <end position="230"/>
    </location>
</feature>
<evidence type="ECO:0000256" key="3">
    <source>
        <dbReference type="ARBA" id="ARBA00022448"/>
    </source>
</evidence>
<evidence type="ECO:0000256" key="7">
    <source>
        <dbReference type="ARBA" id="ARBA00023136"/>
    </source>
</evidence>
<evidence type="ECO:0000256" key="6">
    <source>
        <dbReference type="ARBA" id="ARBA00023008"/>
    </source>
</evidence>
<feature type="transmembrane region" description="Helical" evidence="9">
    <location>
        <begin position="9"/>
        <end position="31"/>
    </location>
</feature>
<organism evidence="11 12">
    <name type="scientific">Halovivax ruber (strain DSM 18193 / JCM 13892 / XH-70)</name>
    <dbReference type="NCBI Taxonomy" id="797302"/>
    <lineage>
        <taxon>Archaea</taxon>
        <taxon>Methanobacteriati</taxon>
        <taxon>Methanobacteriota</taxon>
        <taxon>Stenosarchaea group</taxon>
        <taxon>Halobacteria</taxon>
        <taxon>Halobacteriales</taxon>
        <taxon>Natrialbaceae</taxon>
        <taxon>Halovivax</taxon>
    </lineage>
</organism>
<keyword evidence="4" id="KW-0479">Metal-binding</keyword>
<keyword evidence="9" id="KW-1133">Transmembrane helix</keyword>
<evidence type="ECO:0000259" key="10">
    <source>
        <dbReference type="PROSITE" id="PS50857"/>
    </source>
</evidence>
<dbReference type="AlphaFoldDB" id="L0IEY3"/>
<feature type="compositionally biased region" description="Acidic residues" evidence="8">
    <location>
        <begin position="277"/>
        <end position="290"/>
    </location>
</feature>
<dbReference type="eggNOG" id="arCOG01235">
    <property type="taxonomic scope" value="Archaea"/>
</dbReference>
<dbReference type="InterPro" id="IPR002429">
    <property type="entry name" value="CcO_II-like_C"/>
</dbReference>
<dbReference type="RefSeq" id="WP_015301153.1">
    <property type="nucleotide sequence ID" value="NC_019964.1"/>
</dbReference>
<dbReference type="PROSITE" id="PS00078">
    <property type="entry name" value="COX2"/>
    <property type="match status" value="1"/>
</dbReference>
<keyword evidence="7 9" id="KW-0472">Membrane</keyword>
<dbReference type="PANTHER" id="PTHR22888:SF9">
    <property type="entry name" value="CYTOCHROME C OXIDASE SUBUNIT 2"/>
    <property type="match status" value="1"/>
</dbReference>
<dbReference type="Gene3D" id="2.60.40.420">
    <property type="entry name" value="Cupredoxins - blue copper proteins"/>
    <property type="match status" value="1"/>
</dbReference>